<evidence type="ECO:0008006" key="4">
    <source>
        <dbReference type="Google" id="ProtNLM"/>
    </source>
</evidence>
<organism evidence="2 3">
    <name type="scientific">Lutibacter agarilyticus</name>
    <dbReference type="NCBI Taxonomy" id="1109740"/>
    <lineage>
        <taxon>Bacteria</taxon>
        <taxon>Pseudomonadati</taxon>
        <taxon>Bacteroidota</taxon>
        <taxon>Flavobacteriia</taxon>
        <taxon>Flavobacteriales</taxon>
        <taxon>Flavobacteriaceae</taxon>
        <taxon>Lutibacter</taxon>
    </lineage>
</organism>
<keyword evidence="1" id="KW-0732">Signal</keyword>
<accession>A0A238VHV2</accession>
<dbReference type="EMBL" id="FZNT01000001">
    <property type="protein sequence ID" value="SNR33687.1"/>
    <property type="molecule type" value="Genomic_DNA"/>
</dbReference>
<dbReference type="Proteomes" id="UP000198384">
    <property type="component" value="Unassembled WGS sequence"/>
</dbReference>
<gene>
    <name evidence="2" type="ORF">SAMN06265371_101430</name>
</gene>
<evidence type="ECO:0000313" key="2">
    <source>
        <dbReference type="EMBL" id="SNR33687.1"/>
    </source>
</evidence>
<evidence type="ECO:0000256" key="1">
    <source>
        <dbReference type="SAM" id="SignalP"/>
    </source>
</evidence>
<proteinExistence type="predicted"/>
<dbReference type="OrthoDB" id="1489643at2"/>
<reference evidence="2 3" key="1">
    <citation type="submission" date="2017-06" db="EMBL/GenBank/DDBJ databases">
        <authorList>
            <person name="Kim H.J."/>
            <person name="Triplett B.A."/>
        </authorList>
    </citation>
    <scope>NUCLEOTIDE SEQUENCE [LARGE SCALE GENOMIC DNA]</scope>
    <source>
        <strain evidence="2 3">DSM 29150</strain>
    </source>
</reference>
<protein>
    <recommendedName>
        <fullName evidence="4">Lipoprotein</fullName>
    </recommendedName>
</protein>
<keyword evidence="3" id="KW-1185">Reference proteome</keyword>
<evidence type="ECO:0000313" key="3">
    <source>
        <dbReference type="Proteomes" id="UP000198384"/>
    </source>
</evidence>
<dbReference type="RefSeq" id="WP_089380073.1">
    <property type="nucleotide sequence ID" value="NZ_FZNT01000001.1"/>
</dbReference>
<sequence length="394" mass="45961">MKLKLLLLFVATTLLSCSSVKKTQEAINYGNFDNAIAISLKNLRENKFKKGNQPYIIMLEEAYAKANERDLRRLDFLKQENNPSNLEEIYNTYKALNNRQESIRPLLPLTIAESNREANFKFSNYTTKLITAKNQYSEYLYTNAISVLNSSENKYDFRAVYDDLIYLQSINPNYKETNSLINEAHTLGTNFVIVSMLNNSNKIIPVKLETDLLNFNTYNLNDLWTVYHSKKQSNLTYDYSLKIFLQEINISPEFVKEKEVIRENNIIDGWEYLKNKQGEIQKDSLGNKIKVDVYKRVKCKLNMVTQTKSTQVIGQINYLNLANQQTTQSFPLASEFIFENIFANTKGDKRALNKDELYLTRNQFIPFPSNEQMVYDSGENLKEKIRQIIIRHKI</sequence>
<dbReference type="PROSITE" id="PS51257">
    <property type="entry name" value="PROKAR_LIPOPROTEIN"/>
    <property type="match status" value="1"/>
</dbReference>
<name>A0A238VHV2_9FLAO</name>
<feature type="signal peptide" evidence="1">
    <location>
        <begin position="1"/>
        <end position="22"/>
    </location>
</feature>
<dbReference type="AlphaFoldDB" id="A0A238VHV2"/>
<feature type="chain" id="PRO_5012398814" description="Lipoprotein" evidence="1">
    <location>
        <begin position="23"/>
        <end position="394"/>
    </location>
</feature>